<dbReference type="InterPro" id="IPR028082">
    <property type="entry name" value="Peripla_BP_I"/>
</dbReference>
<organism evidence="6 7">
    <name type="scientific">Lichenicola cladoniae</name>
    <dbReference type="NCBI Taxonomy" id="1484109"/>
    <lineage>
        <taxon>Bacteria</taxon>
        <taxon>Pseudomonadati</taxon>
        <taxon>Pseudomonadota</taxon>
        <taxon>Alphaproteobacteria</taxon>
        <taxon>Acetobacterales</taxon>
        <taxon>Acetobacteraceae</taxon>
        <taxon>Lichenicola</taxon>
    </lineage>
</organism>
<dbReference type="PANTHER" id="PTHR46847:SF1">
    <property type="entry name" value="D-ALLOSE-BINDING PERIPLASMIC PROTEIN-RELATED"/>
    <property type="match status" value="1"/>
</dbReference>
<comment type="similarity">
    <text evidence="2">Belongs to the bacterial solute-binding protein 2 family.</text>
</comment>
<protein>
    <submittedName>
        <fullName evidence="6">Substrate-binding domain-containing protein</fullName>
    </submittedName>
</protein>
<dbReference type="Pfam" id="PF13407">
    <property type="entry name" value="Peripla_BP_4"/>
    <property type="match status" value="1"/>
</dbReference>
<evidence type="ECO:0000256" key="3">
    <source>
        <dbReference type="ARBA" id="ARBA00022729"/>
    </source>
</evidence>
<evidence type="ECO:0000313" key="6">
    <source>
        <dbReference type="EMBL" id="QKE89904.1"/>
    </source>
</evidence>
<sequence length="387" mass="40936">MNINGRVGLAALFGAGMLAMAVPASAADAYSWPDNIPPAAKALMQPPPLSPFGQKVPGYPQGAPASSPDVLTFTPEQIAKLKAGHYTAGIVMQTMDAGWPMLQVRGITQTLASFGITVVATTNAKFQPGKQISDLEEVIARKPDVIFSVPLDPLGESAAYKKAAAAGIKLVFMDNVAVDMTPGKDYVSVTASDNQSNAMFATRELAARIGNKGEIGFITLVYDYYYSVAARKVGMLKALESLPDVKLVQTSTFATPEKAYGVATAMMTAHPNLKGIFVAWDTPAEQVVAAAKTLGRKIVVTTNDLATDSAYYVARDEISAIGSQRPYDQGVAEAKSAGYALLGLKVPPYIEVPTLAVTKLNLLSALKDVTKEEPPASLVKLCRGQCF</sequence>
<dbReference type="RefSeq" id="WP_171834892.1">
    <property type="nucleotide sequence ID" value="NZ_CP053708.1"/>
</dbReference>
<feature type="signal peptide" evidence="4">
    <location>
        <begin position="1"/>
        <end position="26"/>
    </location>
</feature>
<keyword evidence="7" id="KW-1185">Reference proteome</keyword>
<reference evidence="6 7" key="1">
    <citation type="journal article" date="2014" name="World J. Microbiol. Biotechnol.">
        <title>Biodiversity and physiological characteristics of Antarctic and Arctic lichens-associated bacteria.</title>
        <authorList>
            <person name="Lee Y.M."/>
            <person name="Kim E.H."/>
            <person name="Lee H.K."/>
            <person name="Hong S.G."/>
        </authorList>
    </citation>
    <scope>NUCLEOTIDE SEQUENCE [LARGE SCALE GENOMIC DNA]</scope>
    <source>
        <strain evidence="6 7">PAMC 26569</strain>
    </source>
</reference>
<gene>
    <name evidence="6" type="ORF">HN018_07460</name>
</gene>
<dbReference type="InterPro" id="IPR025997">
    <property type="entry name" value="SBP_2_dom"/>
</dbReference>
<dbReference type="SUPFAM" id="SSF53822">
    <property type="entry name" value="Periplasmic binding protein-like I"/>
    <property type="match status" value="1"/>
</dbReference>
<dbReference type="KEGG" id="lck:HN018_07460"/>
<evidence type="ECO:0000313" key="7">
    <source>
        <dbReference type="Proteomes" id="UP000500767"/>
    </source>
</evidence>
<dbReference type="Gene3D" id="3.40.50.2300">
    <property type="match status" value="2"/>
</dbReference>
<evidence type="ECO:0000256" key="2">
    <source>
        <dbReference type="ARBA" id="ARBA00007639"/>
    </source>
</evidence>
<comment type="subcellular location">
    <subcellularLocation>
        <location evidence="1">Cell envelope</location>
    </subcellularLocation>
</comment>
<proteinExistence type="inferred from homology"/>
<dbReference type="AlphaFoldDB" id="A0A6M8HND5"/>
<dbReference type="PANTHER" id="PTHR46847">
    <property type="entry name" value="D-ALLOSE-BINDING PERIPLASMIC PROTEIN-RELATED"/>
    <property type="match status" value="1"/>
</dbReference>
<evidence type="ECO:0000256" key="4">
    <source>
        <dbReference type="SAM" id="SignalP"/>
    </source>
</evidence>
<feature type="domain" description="Periplasmic binding protein" evidence="5">
    <location>
        <begin position="89"/>
        <end position="341"/>
    </location>
</feature>
<accession>A0A6M8HND5</accession>
<keyword evidence="3 4" id="KW-0732">Signal</keyword>
<dbReference type="GO" id="GO:0030246">
    <property type="term" value="F:carbohydrate binding"/>
    <property type="evidence" value="ECO:0007669"/>
    <property type="project" value="UniProtKB-ARBA"/>
</dbReference>
<dbReference type="GO" id="GO:0030313">
    <property type="term" value="C:cell envelope"/>
    <property type="evidence" value="ECO:0007669"/>
    <property type="project" value="UniProtKB-SubCell"/>
</dbReference>
<evidence type="ECO:0000256" key="1">
    <source>
        <dbReference type="ARBA" id="ARBA00004196"/>
    </source>
</evidence>
<dbReference type="EMBL" id="CP053708">
    <property type="protein sequence ID" value="QKE89904.1"/>
    <property type="molecule type" value="Genomic_DNA"/>
</dbReference>
<evidence type="ECO:0000259" key="5">
    <source>
        <dbReference type="Pfam" id="PF13407"/>
    </source>
</evidence>
<name>A0A6M8HND5_9PROT</name>
<feature type="chain" id="PRO_5026687336" evidence="4">
    <location>
        <begin position="27"/>
        <end position="387"/>
    </location>
</feature>
<dbReference type="Proteomes" id="UP000500767">
    <property type="component" value="Chromosome"/>
</dbReference>